<proteinExistence type="predicted"/>
<dbReference type="Proteomes" id="UP000315167">
    <property type="component" value="Unassembled WGS sequence"/>
</dbReference>
<organism evidence="2 3">
    <name type="scientific">Luteimonas cucumeris</name>
    <dbReference type="NCBI Taxonomy" id="985012"/>
    <lineage>
        <taxon>Bacteria</taxon>
        <taxon>Pseudomonadati</taxon>
        <taxon>Pseudomonadota</taxon>
        <taxon>Gammaproteobacteria</taxon>
        <taxon>Lysobacterales</taxon>
        <taxon>Lysobacteraceae</taxon>
        <taxon>Luteimonas</taxon>
    </lineage>
</organism>
<evidence type="ECO:0000256" key="1">
    <source>
        <dbReference type="SAM" id="SignalP"/>
    </source>
</evidence>
<sequence length="170" mass="17909">MHAHGREYKSMRWLALLLAGAVIAPLHAQDATASNALGTPVAFDRLESMRGGFDLPSGLQASFGFERVVYLNGELMATTRVHIPDISAITPEQAQALAAARQTTLVQVGEGNTFQASSMAGGLVIQNTLDGQDILVLTTLDAGVGTLGQFQDFNTQRALHDALIAAPVAP</sequence>
<protein>
    <submittedName>
        <fullName evidence="2">Uncharacterized protein</fullName>
    </submittedName>
</protein>
<reference evidence="2 3" key="1">
    <citation type="journal article" date="2015" name="Stand. Genomic Sci.">
        <title>Genomic Encyclopedia of Bacterial and Archaeal Type Strains, Phase III: the genomes of soil and plant-associated and newly described type strains.</title>
        <authorList>
            <person name="Whitman W.B."/>
            <person name="Woyke T."/>
            <person name="Klenk H.P."/>
            <person name="Zhou Y."/>
            <person name="Lilburn T.G."/>
            <person name="Beck B.J."/>
            <person name="De Vos P."/>
            <person name="Vandamme P."/>
            <person name="Eisen J.A."/>
            <person name="Garrity G."/>
            <person name="Hugenholtz P."/>
            <person name="Kyrpides N.C."/>
        </authorList>
    </citation>
    <scope>NUCLEOTIDE SEQUENCE [LARGE SCALE GENOMIC DNA]</scope>
    <source>
        <strain evidence="2 3">CGMCC 1.10821</strain>
    </source>
</reference>
<feature type="chain" id="PRO_5021914160" evidence="1">
    <location>
        <begin position="29"/>
        <end position="170"/>
    </location>
</feature>
<dbReference type="OrthoDB" id="5956306at2"/>
<accession>A0A562L855</accession>
<comment type="caution">
    <text evidence="2">The sequence shown here is derived from an EMBL/GenBank/DDBJ whole genome shotgun (WGS) entry which is preliminary data.</text>
</comment>
<dbReference type="RefSeq" id="WP_158635305.1">
    <property type="nucleotide sequence ID" value="NZ_VLKN01000003.1"/>
</dbReference>
<keyword evidence="3" id="KW-1185">Reference proteome</keyword>
<feature type="signal peptide" evidence="1">
    <location>
        <begin position="1"/>
        <end position="28"/>
    </location>
</feature>
<evidence type="ECO:0000313" key="2">
    <source>
        <dbReference type="EMBL" id="TWI03830.1"/>
    </source>
</evidence>
<dbReference type="AlphaFoldDB" id="A0A562L855"/>
<keyword evidence="1" id="KW-0732">Signal</keyword>
<evidence type="ECO:0000313" key="3">
    <source>
        <dbReference type="Proteomes" id="UP000315167"/>
    </source>
</evidence>
<name>A0A562L855_9GAMM</name>
<gene>
    <name evidence="2" type="ORF">IP90_01646</name>
</gene>
<dbReference type="EMBL" id="VLKN01000003">
    <property type="protein sequence ID" value="TWI03830.1"/>
    <property type="molecule type" value="Genomic_DNA"/>
</dbReference>